<organism evidence="7 8">
    <name type="scientific">Phormidesmis priestleyi ULC007</name>
    <dbReference type="NCBI Taxonomy" id="1920490"/>
    <lineage>
        <taxon>Bacteria</taxon>
        <taxon>Bacillati</taxon>
        <taxon>Cyanobacteriota</taxon>
        <taxon>Cyanophyceae</taxon>
        <taxon>Leptolyngbyales</taxon>
        <taxon>Leptolyngbyaceae</taxon>
        <taxon>Phormidesmis</taxon>
    </lineage>
</organism>
<proteinExistence type="predicted"/>
<gene>
    <name evidence="7" type="ORF">C7B65_22555</name>
</gene>
<evidence type="ECO:0000256" key="1">
    <source>
        <dbReference type="ARBA" id="ARBA00022679"/>
    </source>
</evidence>
<protein>
    <submittedName>
        <fullName evidence="7">Serine/threonine protein kinase</fullName>
    </submittedName>
</protein>
<dbReference type="PROSITE" id="PS50011">
    <property type="entry name" value="PROTEIN_KINASE_DOM"/>
    <property type="match status" value="1"/>
</dbReference>
<feature type="domain" description="Protein kinase" evidence="6">
    <location>
        <begin position="14"/>
        <end position="316"/>
    </location>
</feature>
<evidence type="ECO:0000313" key="8">
    <source>
        <dbReference type="Proteomes" id="UP000238634"/>
    </source>
</evidence>
<evidence type="ECO:0000256" key="2">
    <source>
        <dbReference type="ARBA" id="ARBA00022741"/>
    </source>
</evidence>
<keyword evidence="2" id="KW-0547">Nucleotide-binding</keyword>
<keyword evidence="3 7" id="KW-0418">Kinase</keyword>
<dbReference type="Gene3D" id="1.10.510.10">
    <property type="entry name" value="Transferase(Phosphotransferase) domain 1"/>
    <property type="match status" value="1"/>
</dbReference>
<dbReference type="InterPro" id="IPR000719">
    <property type="entry name" value="Prot_kinase_dom"/>
</dbReference>
<evidence type="ECO:0000256" key="4">
    <source>
        <dbReference type="ARBA" id="ARBA00022840"/>
    </source>
</evidence>
<keyword evidence="4" id="KW-0067">ATP-binding</keyword>
<evidence type="ECO:0000256" key="5">
    <source>
        <dbReference type="SAM" id="MobiDB-lite"/>
    </source>
</evidence>
<dbReference type="Gene3D" id="3.30.200.20">
    <property type="entry name" value="Phosphorylase Kinase, domain 1"/>
    <property type="match status" value="1"/>
</dbReference>
<dbReference type="STRING" id="1920490.GCA_001895925_04994"/>
<keyword evidence="7" id="KW-0723">Serine/threonine-protein kinase</keyword>
<feature type="compositionally biased region" description="Low complexity" evidence="5">
    <location>
        <begin position="453"/>
        <end position="463"/>
    </location>
</feature>
<feature type="region of interest" description="Disordered" evidence="5">
    <location>
        <begin position="417"/>
        <end position="558"/>
    </location>
</feature>
<dbReference type="GO" id="GO:0004674">
    <property type="term" value="F:protein serine/threonine kinase activity"/>
    <property type="evidence" value="ECO:0007669"/>
    <property type="project" value="UniProtKB-KW"/>
</dbReference>
<dbReference type="RefSeq" id="WP_073072555.1">
    <property type="nucleotide sequence ID" value="NZ_MPPI01000017.1"/>
</dbReference>
<keyword evidence="8" id="KW-1185">Reference proteome</keyword>
<name>A0A2T1D6G9_9CYAN</name>
<dbReference type="AlphaFoldDB" id="A0A2T1D6G9"/>
<reference evidence="7 8" key="2">
    <citation type="submission" date="2018-03" db="EMBL/GenBank/DDBJ databases">
        <title>The ancient ancestry and fast evolution of plastids.</title>
        <authorList>
            <person name="Moore K.R."/>
            <person name="Magnabosco C."/>
            <person name="Momper L."/>
            <person name="Gold D.A."/>
            <person name="Bosak T."/>
            <person name="Fournier G.P."/>
        </authorList>
    </citation>
    <scope>NUCLEOTIDE SEQUENCE [LARGE SCALE GENOMIC DNA]</scope>
    <source>
        <strain evidence="7 8">ULC007</strain>
    </source>
</reference>
<dbReference type="CDD" id="cd14014">
    <property type="entry name" value="STKc_PknB_like"/>
    <property type="match status" value="1"/>
</dbReference>
<dbReference type="InterPro" id="IPR011009">
    <property type="entry name" value="Kinase-like_dom_sf"/>
</dbReference>
<reference evidence="7 8" key="1">
    <citation type="submission" date="2018-02" db="EMBL/GenBank/DDBJ databases">
        <authorList>
            <person name="Cohen D.B."/>
            <person name="Kent A.D."/>
        </authorList>
    </citation>
    <scope>NUCLEOTIDE SEQUENCE [LARGE SCALE GENOMIC DNA]</scope>
    <source>
        <strain evidence="7 8">ULC007</strain>
    </source>
</reference>
<dbReference type="PANTHER" id="PTHR43289">
    <property type="entry name" value="MITOGEN-ACTIVATED PROTEIN KINASE KINASE KINASE 20-RELATED"/>
    <property type="match status" value="1"/>
</dbReference>
<sequence length="558" mass="59083">MKLKPGSTLQGGKYLLNQVLGEEGFGATYLATQTLLNQAVVIKTLDASLQVTRSFPHLHQRFVEETRLLARSQHPSIVRVLDFFQEENLPFLVMEHVPGQTLAEVVKSKGALPEAEAIHYIRQIGSAIDTAHHNGLIHRNLNPQSIIRRPGTHLAVLVGFGIAHEVASAVSPPQTNIFDSNDFAPPDALWGADNRFAIDLYGLSAILYYLLSARAPGRSPQLDPEAWNPALKQAILQGMTSDLTRRPSTIAAWLRLLPSEAVPLKSVTAIAAPLPGQPAQKDAPIMEPVLEVAKPLSPAISAERNSAGTATALPVLPKREPTKPVVSQESERLTAPLAIAPAVQEALPAVPKTISASTTRKLAFTSMTIPLEISRHLPKFIGLTSAAAVSIGIGFGLALRFSAAQAPGASFFHPDQAFPSKDWKGTLSPQGDVSDVPIEKPGVTPGDYRNNLASPQSASSASRFSDDAPPRKVTAPEELIAPPIRSTAPRQSTITKPAPAVPTAQPEPIPTVPAPSAPPIAPAPAPADVADPVPPAKPSTGTTRGSVVVPTIPEDPKL</sequence>
<dbReference type="GO" id="GO:0005524">
    <property type="term" value="F:ATP binding"/>
    <property type="evidence" value="ECO:0007669"/>
    <property type="project" value="UniProtKB-KW"/>
</dbReference>
<comment type="caution">
    <text evidence="7">The sequence shown here is derived from an EMBL/GenBank/DDBJ whole genome shotgun (WGS) entry which is preliminary data.</text>
</comment>
<accession>A0A2T1D6G9</accession>
<dbReference type="Pfam" id="PF00069">
    <property type="entry name" value="Pkinase"/>
    <property type="match status" value="1"/>
</dbReference>
<evidence type="ECO:0000259" key="6">
    <source>
        <dbReference type="PROSITE" id="PS50011"/>
    </source>
</evidence>
<evidence type="ECO:0000313" key="7">
    <source>
        <dbReference type="EMBL" id="PSB16113.1"/>
    </source>
</evidence>
<dbReference type="Proteomes" id="UP000238634">
    <property type="component" value="Unassembled WGS sequence"/>
</dbReference>
<dbReference type="SUPFAM" id="SSF56112">
    <property type="entry name" value="Protein kinase-like (PK-like)"/>
    <property type="match status" value="1"/>
</dbReference>
<dbReference type="PANTHER" id="PTHR43289:SF34">
    <property type="entry name" value="SERINE_THREONINE-PROTEIN KINASE YBDM-RELATED"/>
    <property type="match status" value="1"/>
</dbReference>
<keyword evidence="1" id="KW-0808">Transferase</keyword>
<dbReference type="OrthoDB" id="581647at2"/>
<feature type="compositionally biased region" description="Pro residues" evidence="5">
    <location>
        <begin position="505"/>
        <end position="525"/>
    </location>
</feature>
<dbReference type="EMBL" id="PVWG01000047">
    <property type="protein sequence ID" value="PSB16113.1"/>
    <property type="molecule type" value="Genomic_DNA"/>
</dbReference>
<evidence type="ECO:0000256" key="3">
    <source>
        <dbReference type="ARBA" id="ARBA00022777"/>
    </source>
</evidence>